<dbReference type="InterPro" id="IPR000838">
    <property type="entry name" value="RNA_pol_sigma70_ECF_CS"/>
</dbReference>
<sequence length="200" mass="23844">MLENKLGCNEKMLIKKMQNGDPLAFEKLYFKYSSYITSHLLFLLKSSEWAQEVLQDTFMTVWEQRCNIDIEKSFKSYLLKIATNKTYKLFRKAAYDHAYRTQMLDLLEKGHSPIESYIYTKENELLVQNLLNKMPDRQREVFILFKLEGYSYKEISKRIGISQSTVNTHINRSNQFIKSQLLANSEYFPLILFFFFHLPN</sequence>
<evidence type="ECO:0000256" key="1">
    <source>
        <dbReference type="ARBA" id="ARBA00010641"/>
    </source>
</evidence>
<keyword evidence="2 6" id="KW-0805">Transcription regulation</keyword>
<name>A0A1T5ATA6_9SPHI</name>
<dbReference type="SUPFAM" id="SSF88659">
    <property type="entry name" value="Sigma3 and sigma4 domains of RNA polymerase sigma factors"/>
    <property type="match status" value="1"/>
</dbReference>
<accession>A0A1T5ATA6</accession>
<dbReference type="InterPro" id="IPR039425">
    <property type="entry name" value="RNA_pol_sigma-70-like"/>
</dbReference>
<dbReference type="SUPFAM" id="SSF88946">
    <property type="entry name" value="Sigma2 domain of RNA polymerase sigma factors"/>
    <property type="match status" value="1"/>
</dbReference>
<evidence type="ECO:0000256" key="5">
    <source>
        <dbReference type="ARBA" id="ARBA00023163"/>
    </source>
</evidence>
<dbReference type="Proteomes" id="UP000190150">
    <property type="component" value="Unassembled WGS sequence"/>
</dbReference>
<dbReference type="InterPro" id="IPR013324">
    <property type="entry name" value="RNA_pol_sigma_r3/r4-like"/>
</dbReference>
<evidence type="ECO:0000256" key="3">
    <source>
        <dbReference type="ARBA" id="ARBA00023082"/>
    </source>
</evidence>
<evidence type="ECO:0000256" key="2">
    <source>
        <dbReference type="ARBA" id="ARBA00023015"/>
    </source>
</evidence>
<protein>
    <recommendedName>
        <fullName evidence="6">RNA polymerase sigma factor</fullName>
    </recommendedName>
</protein>
<feature type="domain" description="RNA polymerase sigma-70 region 2" evidence="7">
    <location>
        <begin position="31"/>
        <end position="93"/>
    </location>
</feature>
<comment type="similarity">
    <text evidence="1 6">Belongs to the sigma-70 factor family. ECF subfamily.</text>
</comment>
<keyword evidence="10" id="KW-1185">Reference proteome</keyword>
<dbReference type="Gene3D" id="1.10.1740.10">
    <property type="match status" value="1"/>
</dbReference>
<evidence type="ECO:0000259" key="7">
    <source>
        <dbReference type="Pfam" id="PF04542"/>
    </source>
</evidence>
<dbReference type="InterPro" id="IPR007627">
    <property type="entry name" value="RNA_pol_sigma70_r2"/>
</dbReference>
<dbReference type="PROSITE" id="PS01063">
    <property type="entry name" value="SIGMA70_ECF"/>
    <property type="match status" value="1"/>
</dbReference>
<proteinExistence type="inferred from homology"/>
<evidence type="ECO:0000256" key="6">
    <source>
        <dbReference type="RuleBase" id="RU000716"/>
    </source>
</evidence>
<evidence type="ECO:0000313" key="9">
    <source>
        <dbReference type="EMBL" id="SKB38244.1"/>
    </source>
</evidence>
<dbReference type="InterPro" id="IPR013249">
    <property type="entry name" value="RNA_pol_sigma70_r4_t2"/>
</dbReference>
<dbReference type="PANTHER" id="PTHR43133">
    <property type="entry name" value="RNA POLYMERASE ECF-TYPE SIGMA FACTO"/>
    <property type="match status" value="1"/>
</dbReference>
<dbReference type="AlphaFoldDB" id="A0A1T5ATA6"/>
<dbReference type="RefSeq" id="WP_079640511.1">
    <property type="nucleotide sequence ID" value="NZ_FUZF01000001.1"/>
</dbReference>
<dbReference type="InterPro" id="IPR036388">
    <property type="entry name" value="WH-like_DNA-bd_sf"/>
</dbReference>
<evidence type="ECO:0000313" key="10">
    <source>
        <dbReference type="Proteomes" id="UP000190150"/>
    </source>
</evidence>
<dbReference type="Gene3D" id="1.10.10.10">
    <property type="entry name" value="Winged helix-like DNA-binding domain superfamily/Winged helix DNA-binding domain"/>
    <property type="match status" value="1"/>
</dbReference>
<dbReference type="STRING" id="1513896.SAMN05660841_00151"/>
<dbReference type="OrthoDB" id="655312at2"/>
<keyword evidence="3 6" id="KW-0731">Sigma factor</keyword>
<dbReference type="CDD" id="cd06171">
    <property type="entry name" value="Sigma70_r4"/>
    <property type="match status" value="1"/>
</dbReference>
<gene>
    <name evidence="9" type="ORF">SAMN05660841_00151</name>
</gene>
<dbReference type="Pfam" id="PF08281">
    <property type="entry name" value="Sigma70_r4_2"/>
    <property type="match status" value="1"/>
</dbReference>
<feature type="domain" description="RNA polymerase sigma factor 70 region 4 type 2" evidence="8">
    <location>
        <begin position="126"/>
        <end position="172"/>
    </location>
</feature>
<dbReference type="GO" id="GO:0003677">
    <property type="term" value="F:DNA binding"/>
    <property type="evidence" value="ECO:0007669"/>
    <property type="project" value="UniProtKB-KW"/>
</dbReference>
<evidence type="ECO:0000256" key="4">
    <source>
        <dbReference type="ARBA" id="ARBA00023125"/>
    </source>
</evidence>
<keyword evidence="5 6" id="KW-0804">Transcription</keyword>
<dbReference type="GO" id="GO:0016987">
    <property type="term" value="F:sigma factor activity"/>
    <property type="evidence" value="ECO:0007669"/>
    <property type="project" value="UniProtKB-KW"/>
</dbReference>
<dbReference type="GO" id="GO:0006352">
    <property type="term" value="P:DNA-templated transcription initiation"/>
    <property type="evidence" value="ECO:0007669"/>
    <property type="project" value="InterPro"/>
</dbReference>
<dbReference type="EMBL" id="FUZF01000001">
    <property type="protein sequence ID" value="SKB38244.1"/>
    <property type="molecule type" value="Genomic_DNA"/>
</dbReference>
<organism evidence="9 10">
    <name type="scientific">Sphingobacterium nematocida</name>
    <dbReference type="NCBI Taxonomy" id="1513896"/>
    <lineage>
        <taxon>Bacteria</taxon>
        <taxon>Pseudomonadati</taxon>
        <taxon>Bacteroidota</taxon>
        <taxon>Sphingobacteriia</taxon>
        <taxon>Sphingobacteriales</taxon>
        <taxon>Sphingobacteriaceae</taxon>
        <taxon>Sphingobacterium</taxon>
    </lineage>
</organism>
<keyword evidence="4 6" id="KW-0238">DNA-binding</keyword>
<dbReference type="NCBIfam" id="TIGR02937">
    <property type="entry name" value="sigma70-ECF"/>
    <property type="match status" value="1"/>
</dbReference>
<dbReference type="Pfam" id="PF04542">
    <property type="entry name" value="Sigma70_r2"/>
    <property type="match status" value="1"/>
</dbReference>
<dbReference type="InterPro" id="IPR014284">
    <property type="entry name" value="RNA_pol_sigma-70_dom"/>
</dbReference>
<reference evidence="10" key="1">
    <citation type="submission" date="2017-02" db="EMBL/GenBank/DDBJ databases">
        <authorList>
            <person name="Varghese N."/>
            <person name="Submissions S."/>
        </authorList>
    </citation>
    <scope>NUCLEOTIDE SEQUENCE [LARGE SCALE GENOMIC DNA]</scope>
    <source>
        <strain evidence="10">DSM 24091</strain>
    </source>
</reference>
<dbReference type="PANTHER" id="PTHR43133:SF46">
    <property type="entry name" value="RNA POLYMERASE SIGMA-70 FACTOR ECF SUBFAMILY"/>
    <property type="match status" value="1"/>
</dbReference>
<evidence type="ECO:0000259" key="8">
    <source>
        <dbReference type="Pfam" id="PF08281"/>
    </source>
</evidence>
<dbReference type="InterPro" id="IPR013325">
    <property type="entry name" value="RNA_pol_sigma_r2"/>
</dbReference>